<dbReference type="GO" id="GO:0019277">
    <property type="term" value="P:UDP-N-acetylgalactosamine biosynthetic process"/>
    <property type="evidence" value="ECO:0007669"/>
    <property type="project" value="InterPro"/>
</dbReference>
<evidence type="ECO:0000256" key="6">
    <source>
        <dbReference type="ARBA" id="ARBA00022960"/>
    </source>
</evidence>
<dbReference type="InterPro" id="IPR001986">
    <property type="entry name" value="Enolpyruvate_Tfrase_dom"/>
</dbReference>
<evidence type="ECO:0000256" key="10">
    <source>
        <dbReference type="ARBA" id="ARBA00023317"/>
    </source>
</evidence>
<comment type="catalytic activity">
    <reaction evidence="12 13">
        <text>phosphoenolpyruvate + UDP-N-acetyl-alpha-D-glucosamine = UDP-N-acetyl-3-O-(1-carboxyvinyl)-alpha-D-glucosamine + phosphate</text>
        <dbReference type="Rhea" id="RHEA:18681"/>
        <dbReference type="ChEBI" id="CHEBI:43474"/>
        <dbReference type="ChEBI" id="CHEBI:57705"/>
        <dbReference type="ChEBI" id="CHEBI:58702"/>
        <dbReference type="ChEBI" id="CHEBI:68483"/>
        <dbReference type="EC" id="2.5.1.7"/>
    </reaction>
</comment>
<keyword evidence="7 13" id="KW-0573">Peptidoglycan synthesis</keyword>
<comment type="pathway">
    <text evidence="2 13">Cell wall biogenesis; peptidoglycan biosynthesis.</text>
</comment>
<dbReference type="GO" id="GO:0005737">
    <property type="term" value="C:cytoplasm"/>
    <property type="evidence" value="ECO:0007669"/>
    <property type="project" value="UniProtKB-SubCell"/>
</dbReference>
<dbReference type="NCBIfam" id="NF006873">
    <property type="entry name" value="PRK09369.1"/>
    <property type="match status" value="1"/>
</dbReference>
<dbReference type="AlphaFoldDB" id="A0A3B0CHT2"/>
<gene>
    <name evidence="13 15" type="primary">murA</name>
    <name evidence="15" type="ORF">D7M11_11585</name>
</gene>
<evidence type="ECO:0000313" key="15">
    <source>
        <dbReference type="EMBL" id="RKN84630.1"/>
    </source>
</evidence>
<keyword evidence="8 13" id="KW-0131">Cell cycle</keyword>
<keyword evidence="5 13" id="KW-0808">Transferase</keyword>
<proteinExistence type="inferred from homology"/>
<feature type="binding site" evidence="13">
    <location>
        <position position="327"/>
    </location>
    <ligand>
        <name>UDP-N-acetyl-alpha-D-glucosamine</name>
        <dbReference type="ChEBI" id="CHEBI:57705"/>
    </ligand>
</feature>
<feature type="binding site" evidence="13">
    <location>
        <begin position="22"/>
        <end position="23"/>
    </location>
    <ligand>
        <name>phosphoenolpyruvate</name>
        <dbReference type="ChEBI" id="CHEBI:58702"/>
    </ligand>
</feature>
<comment type="similarity">
    <text evidence="11 13">Belongs to the EPSP synthase family. MurA subfamily.</text>
</comment>
<comment type="subcellular location">
    <subcellularLocation>
        <location evidence="1 13">Cytoplasm</location>
    </subcellularLocation>
</comment>
<dbReference type="PANTHER" id="PTHR43783">
    <property type="entry name" value="UDP-N-ACETYLGLUCOSAMINE 1-CARBOXYVINYLTRANSFERASE"/>
    <property type="match status" value="1"/>
</dbReference>
<reference evidence="15 16" key="1">
    <citation type="journal article" date="2007" name="Int. J. Syst. Evol. Microbiol.">
        <title>Paenibacillus ginsengarvi sp. nov., isolated from soil from ginseng cultivation.</title>
        <authorList>
            <person name="Yoon M.H."/>
            <person name="Ten L.N."/>
            <person name="Im W.T."/>
        </authorList>
    </citation>
    <scope>NUCLEOTIDE SEQUENCE [LARGE SCALE GENOMIC DNA]</scope>
    <source>
        <strain evidence="15 16">KCTC 13059</strain>
    </source>
</reference>
<evidence type="ECO:0000256" key="5">
    <source>
        <dbReference type="ARBA" id="ARBA00022679"/>
    </source>
</evidence>
<evidence type="ECO:0000256" key="4">
    <source>
        <dbReference type="ARBA" id="ARBA00022618"/>
    </source>
</evidence>
<sequence length="434" mass="46491">MNIIRLERSGPLHGSVKIQGSKNSSLSLMAACCLCEDPVTLSGVPDIYDIRVIEEIASDIGMTAQRQENGDMILDPRSIHSANIDKAKSSSYRASYYFIGALLARFGKVSIGFPGGDNFVSRPIDQHLKGLKAMGATFTFHEDYYVVEAKKLTGADIYFDTITSGATINCMLAAVLAEGRTVLRGAAKDPEVVDTAIMLNEFGANISGAGTDTIRITGVKHIEGGHHTVIPDRLIAGSFLMSAGVAGGSVTVTDVIPDHLGSCIAKLTEIGLHIEYGDQSITASSTGKLKATRVRTAMYPGFATDLQQPLTALLTQARGRSIINEKIYPHRFQHVAQLRRMGADIEMRGSAAFIRGGAPLKGSWVHASDIRAGTCLILAGMAAEGITTITGVEHIERGYEDAIRAFRSIGATIRLEQVDAAQAEEKLRISSIQQ</sequence>
<accession>A0A3B0CHT2</accession>
<evidence type="ECO:0000256" key="13">
    <source>
        <dbReference type="HAMAP-Rule" id="MF_00111"/>
    </source>
</evidence>
<feature type="binding site" evidence="13">
    <location>
        <begin position="122"/>
        <end position="126"/>
    </location>
    <ligand>
        <name>UDP-N-acetyl-alpha-D-glucosamine</name>
        <dbReference type="ChEBI" id="CHEBI:57705"/>
    </ligand>
</feature>
<dbReference type="GO" id="GO:0071555">
    <property type="term" value="P:cell wall organization"/>
    <property type="evidence" value="ECO:0007669"/>
    <property type="project" value="UniProtKB-KW"/>
</dbReference>
<dbReference type="RefSeq" id="WP_120747373.1">
    <property type="nucleotide sequence ID" value="NZ_RBAH01000007.1"/>
</dbReference>
<keyword evidence="3 13" id="KW-0963">Cytoplasm</keyword>
<keyword evidence="4 13" id="KW-0132">Cell division</keyword>
<evidence type="ECO:0000256" key="2">
    <source>
        <dbReference type="ARBA" id="ARBA00004752"/>
    </source>
</evidence>
<dbReference type="Pfam" id="PF00275">
    <property type="entry name" value="EPSP_synthase"/>
    <property type="match status" value="1"/>
</dbReference>
<evidence type="ECO:0000256" key="12">
    <source>
        <dbReference type="ARBA" id="ARBA00047527"/>
    </source>
</evidence>
<evidence type="ECO:0000256" key="9">
    <source>
        <dbReference type="ARBA" id="ARBA00023316"/>
    </source>
</evidence>
<feature type="domain" description="Enolpyruvate transferase" evidence="14">
    <location>
        <begin position="8"/>
        <end position="402"/>
    </location>
</feature>
<evidence type="ECO:0000256" key="8">
    <source>
        <dbReference type="ARBA" id="ARBA00023306"/>
    </source>
</evidence>
<keyword evidence="16" id="KW-1185">Reference proteome</keyword>
<dbReference type="OrthoDB" id="9803760at2"/>
<dbReference type="Gene3D" id="3.65.10.10">
    <property type="entry name" value="Enolpyruvate transferase domain"/>
    <property type="match status" value="2"/>
</dbReference>
<dbReference type="InterPro" id="IPR013792">
    <property type="entry name" value="RNA3'P_cycl/enolpyr_Trfase_a/b"/>
</dbReference>
<comment type="function">
    <text evidence="13">Cell wall formation. Adds enolpyruvyl to UDP-N-acetylglucosamine.</text>
</comment>
<evidence type="ECO:0000259" key="14">
    <source>
        <dbReference type="Pfam" id="PF00275"/>
    </source>
</evidence>
<organism evidence="15 16">
    <name type="scientific">Paenibacillus ginsengarvi</name>
    <dbReference type="NCBI Taxonomy" id="400777"/>
    <lineage>
        <taxon>Bacteria</taxon>
        <taxon>Bacillati</taxon>
        <taxon>Bacillota</taxon>
        <taxon>Bacilli</taxon>
        <taxon>Bacillales</taxon>
        <taxon>Paenibacillaceae</taxon>
        <taxon>Paenibacillus</taxon>
    </lineage>
</organism>
<dbReference type="CDD" id="cd01555">
    <property type="entry name" value="UdpNAET"/>
    <property type="match status" value="1"/>
</dbReference>
<name>A0A3B0CHT2_9BACL</name>
<dbReference type="UniPathway" id="UPA00219"/>
<feature type="binding site" evidence="13">
    <location>
        <position position="93"/>
    </location>
    <ligand>
        <name>UDP-N-acetyl-alpha-D-glucosamine</name>
        <dbReference type="ChEBI" id="CHEBI:57705"/>
    </ligand>
</feature>
<dbReference type="InterPro" id="IPR036968">
    <property type="entry name" value="Enolpyruvate_Tfrase_sf"/>
</dbReference>
<evidence type="ECO:0000256" key="7">
    <source>
        <dbReference type="ARBA" id="ARBA00022984"/>
    </source>
</evidence>
<dbReference type="InterPro" id="IPR050068">
    <property type="entry name" value="MurA_subfamily"/>
</dbReference>
<dbReference type="EC" id="2.5.1.7" evidence="13"/>
<keyword evidence="10" id="KW-0670">Pyruvate</keyword>
<dbReference type="PANTHER" id="PTHR43783:SF2">
    <property type="entry name" value="UDP-N-ACETYLGLUCOSAMINE 1-CARBOXYVINYLTRANSFERASE 2"/>
    <property type="match status" value="1"/>
</dbReference>
<dbReference type="Proteomes" id="UP000282311">
    <property type="component" value="Unassembled WGS sequence"/>
</dbReference>
<keyword evidence="6 13" id="KW-0133">Cell shape</keyword>
<dbReference type="GO" id="GO:0008360">
    <property type="term" value="P:regulation of cell shape"/>
    <property type="evidence" value="ECO:0007669"/>
    <property type="project" value="UniProtKB-KW"/>
</dbReference>
<protein>
    <recommendedName>
        <fullName evidence="13">UDP-N-acetylglucosamine 1-carboxyvinyltransferase</fullName>
        <ecNumber evidence="13">2.5.1.7</ecNumber>
    </recommendedName>
    <alternativeName>
        <fullName evidence="13">Enoylpyruvate transferase</fullName>
    </alternativeName>
    <alternativeName>
        <fullName evidence="13">UDP-N-acetylglucosamine enolpyruvyl transferase</fullName>
        <shortName evidence="13">EPT</shortName>
    </alternativeName>
</protein>
<keyword evidence="9 13" id="KW-0961">Cell wall biogenesis/degradation</keyword>
<dbReference type="GO" id="GO:0051301">
    <property type="term" value="P:cell division"/>
    <property type="evidence" value="ECO:0007669"/>
    <property type="project" value="UniProtKB-KW"/>
</dbReference>
<evidence type="ECO:0000256" key="1">
    <source>
        <dbReference type="ARBA" id="ARBA00004496"/>
    </source>
</evidence>
<feature type="binding site" evidence="13">
    <location>
        <position position="305"/>
    </location>
    <ligand>
        <name>UDP-N-acetyl-alpha-D-glucosamine</name>
        <dbReference type="ChEBI" id="CHEBI:57705"/>
    </ligand>
</feature>
<dbReference type="SUPFAM" id="SSF55205">
    <property type="entry name" value="EPT/RTPC-like"/>
    <property type="match status" value="1"/>
</dbReference>
<feature type="active site" description="Proton donor" evidence="13">
    <location>
        <position position="117"/>
    </location>
</feature>
<dbReference type="InterPro" id="IPR005750">
    <property type="entry name" value="UDP_GlcNAc_COvinyl_MurA"/>
</dbReference>
<dbReference type="GO" id="GO:0009252">
    <property type="term" value="P:peptidoglycan biosynthetic process"/>
    <property type="evidence" value="ECO:0007669"/>
    <property type="project" value="UniProtKB-UniRule"/>
</dbReference>
<dbReference type="GO" id="GO:0008760">
    <property type="term" value="F:UDP-N-acetylglucosamine 1-carboxyvinyltransferase activity"/>
    <property type="evidence" value="ECO:0007669"/>
    <property type="project" value="UniProtKB-UniRule"/>
</dbReference>
<dbReference type="EMBL" id="RBAH01000007">
    <property type="protein sequence ID" value="RKN84630.1"/>
    <property type="molecule type" value="Genomic_DNA"/>
</dbReference>
<evidence type="ECO:0000313" key="16">
    <source>
        <dbReference type="Proteomes" id="UP000282311"/>
    </source>
</evidence>
<evidence type="ECO:0000256" key="11">
    <source>
        <dbReference type="ARBA" id="ARBA00038367"/>
    </source>
</evidence>
<evidence type="ECO:0000256" key="3">
    <source>
        <dbReference type="ARBA" id="ARBA00022490"/>
    </source>
</evidence>
<comment type="caution">
    <text evidence="15">The sequence shown here is derived from an EMBL/GenBank/DDBJ whole genome shotgun (WGS) entry which is preliminary data.</text>
</comment>
<comment type="caution">
    <text evidence="13">Lacks conserved residue(s) required for the propagation of feature annotation.</text>
</comment>
<dbReference type="NCBIfam" id="TIGR01072">
    <property type="entry name" value="murA"/>
    <property type="match status" value="1"/>
</dbReference>
<dbReference type="HAMAP" id="MF_00111">
    <property type="entry name" value="MurA"/>
    <property type="match status" value="1"/>
</dbReference>